<dbReference type="InterPro" id="IPR025856">
    <property type="entry name" value="HeH/LEM_domain"/>
</dbReference>
<feature type="compositionally biased region" description="Basic and acidic residues" evidence="7">
    <location>
        <begin position="66"/>
        <end position="87"/>
    </location>
</feature>
<keyword evidence="6" id="KW-0175">Coiled coil</keyword>
<feature type="compositionally biased region" description="Polar residues" evidence="7">
    <location>
        <begin position="213"/>
        <end position="224"/>
    </location>
</feature>
<dbReference type="GO" id="GO:0005637">
    <property type="term" value="C:nuclear inner membrane"/>
    <property type="evidence" value="ECO:0007669"/>
    <property type="project" value="InterPro"/>
</dbReference>
<evidence type="ECO:0000256" key="6">
    <source>
        <dbReference type="SAM" id="Coils"/>
    </source>
</evidence>
<feature type="region of interest" description="Disordered" evidence="7">
    <location>
        <begin position="66"/>
        <end position="294"/>
    </location>
</feature>
<dbReference type="EMBL" id="LK023324">
    <property type="protein sequence ID" value="CDS08359.1"/>
    <property type="molecule type" value="Genomic_DNA"/>
</dbReference>
<dbReference type="CDD" id="cd12935">
    <property type="entry name" value="LEM_like"/>
    <property type="match status" value="1"/>
</dbReference>
<evidence type="ECO:0000256" key="4">
    <source>
        <dbReference type="ARBA" id="ARBA00023136"/>
    </source>
</evidence>
<dbReference type="OrthoDB" id="2503928at2759"/>
<evidence type="ECO:0000256" key="2">
    <source>
        <dbReference type="ARBA" id="ARBA00022692"/>
    </source>
</evidence>
<accession>A0A077WMQ3</accession>
<feature type="compositionally biased region" description="Basic residues" evidence="7">
    <location>
        <begin position="240"/>
        <end position="250"/>
    </location>
</feature>
<gene>
    <name evidence="11" type="ORF">LRAMOSA02307</name>
</gene>
<evidence type="ECO:0000256" key="3">
    <source>
        <dbReference type="ARBA" id="ARBA00022989"/>
    </source>
</evidence>
<evidence type="ECO:0000313" key="11">
    <source>
        <dbReference type="EMBL" id="CDS08359.1"/>
    </source>
</evidence>
<feature type="domain" description="Man1/Src1-like C-terminal" evidence="9">
    <location>
        <begin position="348"/>
        <end position="644"/>
    </location>
</feature>
<proteinExistence type="predicted"/>
<evidence type="ECO:0000259" key="10">
    <source>
        <dbReference type="Pfam" id="PF12949"/>
    </source>
</evidence>
<keyword evidence="2 8" id="KW-0812">Transmembrane</keyword>
<organism evidence="11">
    <name type="scientific">Lichtheimia ramosa</name>
    <dbReference type="NCBI Taxonomy" id="688394"/>
    <lineage>
        <taxon>Eukaryota</taxon>
        <taxon>Fungi</taxon>
        <taxon>Fungi incertae sedis</taxon>
        <taxon>Mucoromycota</taxon>
        <taxon>Mucoromycotina</taxon>
        <taxon>Mucoromycetes</taxon>
        <taxon>Mucorales</taxon>
        <taxon>Lichtheimiaceae</taxon>
        <taxon>Lichtheimia</taxon>
    </lineage>
</organism>
<keyword evidence="4 8" id="KW-0472">Membrane</keyword>
<dbReference type="GO" id="GO:0003682">
    <property type="term" value="F:chromatin binding"/>
    <property type="evidence" value="ECO:0007669"/>
    <property type="project" value="InterPro"/>
</dbReference>
<dbReference type="GO" id="GO:0005783">
    <property type="term" value="C:endoplasmic reticulum"/>
    <property type="evidence" value="ECO:0007669"/>
    <property type="project" value="TreeGrafter"/>
</dbReference>
<name>A0A077WMQ3_9FUNG</name>
<keyword evidence="5" id="KW-0539">Nucleus</keyword>
<feature type="domain" description="HeH/LEM" evidence="10">
    <location>
        <begin position="21"/>
        <end position="55"/>
    </location>
</feature>
<sequence>MAEDEHVPSELYYLGKFNFPPRSLKTYQLKTILASHAIPVPSKAKKADLIKLFQENVEPRRDAIIAEYKEQQEQKERQQKEDEEHLGRGRRNWVPSRRAKEAMEVEERKTKRPVKHNDEEEETKAPLRDKDGFVIPELPAHKRNKSTTKEPSFTAQDSFASSEEDEEMVIQKMTRDKIKRKRPSPVQQQQQQKQQQQQQQQQPPVMKTRRSTRSTFTAQDSFASSDEDVDLNDKVEQLHQRRAKVTRRRPAPPTTKMPEPSTKKKDNDDESDDDEYKADSSDHEEDDIETADQNNLMDEVAWLVEDNAMHEARILGKSRSEWYMLFGYLFRVYLGLVCLVLLGTTIVVSSRAYNGYCDSEQDGISHFSCIPCPDHGVCSNGQLGCPPLYHVTRPWYNAYGLLPIADECVRDSAIGRAIDSAEKHIKRILARAQGQEVCEQLRMGGHIDDSAVARMNGSAIFDALLQIHSANDQEIEMDTFPLVVSNALQQALDDPSIQYSELEGLPYYSTTNADMPLWCSVTVFLLHVPARTKYISIGVLAGFWMVIYAVYKYQQHYRKSQRTKAKLRQILNALEEQLKKHKDHPESYDRGIPVSQLRIQTSAGRINQGDEVDEWMRVVHQVNKHPQVRRAHREVAGELCETWELAL</sequence>
<comment type="subcellular location">
    <subcellularLocation>
        <location evidence="1">Nucleus membrane</location>
    </subcellularLocation>
</comment>
<feature type="coiled-coil region" evidence="6">
    <location>
        <begin position="557"/>
        <end position="584"/>
    </location>
</feature>
<dbReference type="InterPro" id="IPR044780">
    <property type="entry name" value="Heh2/Src1"/>
</dbReference>
<dbReference type="Pfam" id="PF09402">
    <property type="entry name" value="MSC"/>
    <property type="match status" value="1"/>
</dbReference>
<evidence type="ECO:0000256" key="1">
    <source>
        <dbReference type="ARBA" id="ARBA00004126"/>
    </source>
</evidence>
<feature type="compositionally biased region" description="Acidic residues" evidence="7">
    <location>
        <begin position="268"/>
        <end position="290"/>
    </location>
</feature>
<dbReference type="PANTHER" id="PTHR47808:SF2">
    <property type="entry name" value="LEM DOMAIN-CONTAINING PROTEIN 2"/>
    <property type="match status" value="1"/>
</dbReference>
<evidence type="ECO:0000256" key="5">
    <source>
        <dbReference type="ARBA" id="ARBA00023242"/>
    </source>
</evidence>
<evidence type="ECO:0000256" key="8">
    <source>
        <dbReference type="SAM" id="Phobius"/>
    </source>
</evidence>
<evidence type="ECO:0000259" key="9">
    <source>
        <dbReference type="Pfam" id="PF09402"/>
    </source>
</evidence>
<feature type="compositionally biased region" description="Polar residues" evidence="7">
    <location>
        <begin position="149"/>
        <end position="161"/>
    </location>
</feature>
<protein>
    <recommendedName>
        <fullName evidence="12">Man1/Src1 C-terminal domain-containing protein</fullName>
    </recommendedName>
</protein>
<feature type="compositionally biased region" description="Basic and acidic residues" evidence="7">
    <location>
        <begin position="98"/>
        <end position="132"/>
    </location>
</feature>
<keyword evidence="3 8" id="KW-1133">Transmembrane helix</keyword>
<evidence type="ECO:0000256" key="7">
    <source>
        <dbReference type="SAM" id="MobiDB-lite"/>
    </source>
</evidence>
<dbReference type="Pfam" id="PF12949">
    <property type="entry name" value="HeH"/>
    <property type="match status" value="1"/>
</dbReference>
<reference evidence="11" key="1">
    <citation type="journal article" date="2014" name="Genome Announc.">
        <title>De novo whole-genome sequence and genome annotation of Lichtheimia ramosa.</title>
        <authorList>
            <person name="Linde J."/>
            <person name="Schwartze V."/>
            <person name="Binder U."/>
            <person name="Lass-Florl C."/>
            <person name="Voigt K."/>
            <person name="Horn F."/>
        </authorList>
    </citation>
    <scope>NUCLEOTIDE SEQUENCE</scope>
    <source>
        <strain evidence="11">JMRC FSU:6197</strain>
    </source>
</reference>
<dbReference type="AlphaFoldDB" id="A0A077WMQ3"/>
<dbReference type="GO" id="GO:0034399">
    <property type="term" value="C:nuclear periphery"/>
    <property type="evidence" value="ECO:0007669"/>
    <property type="project" value="TreeGrafter"/>
</dbReference>
<evidence type="ECO:0008006" key="12">
    <source>
        <dbReference type="Google" id="ProtNLM"/>
    </source>
</evidence>
<feature type="compositionally biased region" description="Low complexity" evidence="7">
    <location>
        <begin position="187"/>
        <end position="202"/>
    </location>
</feature>
<dbReference type="GO" id="GO:0071763">
    <property type="term" value="P:nuclear membrane organization"/>
    <property type="evidence" value="ECO:0007669"/>
    <property type="project" value="TreeGrafter"/>
</dbReference>
<feature type="transmembrane region" description="Helical" evidence="8">
    <location>
        <begin position="534"/>
        <end position="551"/>
    </location>
</feature>
<dbReference type="InterPro" id="IPR018996">
    <property type="entry name" value="Man1/Src1-like_C"/>
</dbReference>
<dbReference type="PANTHER" id="PTHR47808">
    <property type="entry name" value="INNER NUCLEAR MEMBRANE PROTEIN HEH2-RELATED"/>
    <property type="match status" value="1"/>
</dbReference>